<organism evidence="6 7">
    <name type="scientific">Solanum bulbocastanum</name>
    <name type="common">Wild potato</name>
    <dbReference type="NCBI Taxonomy" id="147425"/>
    <lineage>
        <taxon>Eukaryota</taxon>
        <taxon>Viridiplantae</taxon>
        <taxon>Streptophyta</taxon>
        <taxon>Embryophyta</taxon>
        <taxon>Tracheophyta</taxon>
        <taxon>Spermatophyta</taxon>
        <taxon>Magnoliopsida</taxon>
        <taxon>eudicotyledons</taxon>
        <taxon>Gunneridae</taxon>
        <taxon>Pentapetalae</taxon>
        <taxon>asterids</taxon>
        <taxon>lamiids</taxon>
        <taxon>Solanales</taxon>
        <taxon>Solanaceae</taxon>
        <taxon>Solanoideae</taxon>
        <taxon>Solaneae</taxon>
        <taxon>Solanum</taxon>
    </lineage>
</organism>
<evidence type="ECO:0000313" key="7">
    <source>
        <dbReference type="Proteomes" id="UP001371456"/>
    </source>
</evidence>
<dbReference type="GO" id="GO:0080043">
    <property type="term" value="F:quercetin 3-O-glucosyltransferase activity"/>
    <property type="evidence" value="ECO:0007669"/>
    <property type="project" value="TreeGrafter"/>
</dbReference>
<accession>A0AAN8YHR3</accession>
<dbReference type="InterPro" id="IPR002213">
    <property type="entry name" value="UDP_glucos_trans"/>
</dbReference>
<comment type="caution">
    <text evidence="6">The sequence shown here is derived from an EMBL/GenBank/DDBJ whole genome shotgun (WGS) entry which is preliminary data.</text>
</comment>
<evidence type="ECO:0000256" key="1">
    <source>
        <dbReference type="ARBA" id="ARBA00009995"/>
    </source>
</evidence>
<keyword evidence="7" id="KW-1185">Reference proteome</keyword>
<feature type="transmembrane region" description="Helical" evidence="4">
    <location>
        <begin position="144"/>
        <end position="161"/>
    </location>
</feature>
<evidence type="ECO:0000259" key="5">
    <source>
        <dbReference type="Pfam" id="PF26168"/>
    </source>
</evidence>
<dbReference type="AlphaFoldDB" id="A0AAN8YHR3"/>
<evidence type="ECO:0000256" key="2">
    <source>
        <dbReference type="ARBA" id="ARBA00022676"/>
    </source>
</evidence>
<dbReference type="PANTHER" id="PTHR11926">
    <property type="entry name" value="GLUCOSYL/GLUCURONOSYL TRANSFERASES"/>
    <property type="match status" value="1"/>
</dbReference>
<sequence length="504" mass="57126">MRSSGQNQKPHAVCIPLPAQGHINPMLNLAKLLHHKGFHITFVHTEFNYKRILLESSDHESINSSSSFRFETIPDGLISSDAVSTTQDLTELCVSTQKNFSAPFRSLLDRIQSTENIPAVSCIVSDGLMSFTIDAAEQLGIPHVLFYTLTAMTVLCFFQYYPQIIERRISPPKDDGYLRREFMEQTIDWIPGIGSIRLGDIPTPIWATNSDDPILNFIIDQCSSTIVNRSSAVLIHTIDALEPQALTSLSSIFNRIYTIGPLSLLAKQISPDTGIEKLRSNLWRNDSDCIEWLDFREPASVIYVNFGSTTVMTSRQFEEFAWGLANSMKNFLWIVRPDLVISDDVVPLPLRPEYLFQIKDRGKIVTWCDQVLVLEHPAIGSFLTHCGWNSIFESLSFGVPMLCWPFFGDQQTNRMCCCKKWGVGIEIEEDVKREEIERIVKEVMEGEKGKEIKRKAMEWKREIQKAVNQNGGSSYLNLDKLIEEVLLCGNLNSAVIKLPELPRS</sequence>
<dbReference type="Gene3D" id="3.40.50.2000">
    <property type="entry name" value="Glycogen Phosphorylase B"/>
    <property type="match status" value="2"/>
</dbReference>
<keyword evidence="4" id="KW-0812">Transmembrane</keyword>
<dbReference type="CDD" id="cd03784">
    <property type="entry name" value="GT1_Gtf-like"/>
    <property type="match status" value="1"/>
</dbReference>
<dbReference type="GO" id="GO:0080044">
    <property type="term" value="F:quercetin 7-O-glucosyltransferase activity"/>
    <property type="evidence" value="ECO:0007669"/>
    <property type="project" value="TreeGrafter"/>
</dbReference>
<protein>
    <recommendedName>
        <fullName evidence="5">Glycosyltransferase N-terminal domain-containing protein</fullName>
    </recommendedName>
</protein>
<keyword evidence="4" id="KW-0472">Membrane</keyword>
<gene>
    <name evidence="6" type="ORF">RDI58_007487</name>
</gene>
<dbReference type="InterPro" id="IPR058980">
    <property type="entry name" value="Glyco_transf_N"/>
</dbReference>
<dbReference type="SUPFAM" id="SSF53756">
    <property type="entry name" value="UDP-Glycosyltransferase/glycogen phosphorylase"/>
    <property type="match status" value="1"/>
</dbReference>
<keyword evidence="4" id="KW-1133">Transmembrane helix</keyword>
<dbReference type="Pfam" id="PF00201">
    <property type="entry name" value="UDPGT"/>
    <property type="match status" value="1"/>
</dbReference>
<dbReference type="PANTHER" id="PTHR11926:SF774">
    <property type="entry name" value="UDP-GLYCOSYLTRANSFERASE 85A1-RELATED"/>
    <property type="match status" value="1"/>
</dbReference>
<feature type="domain" description="Glycosyltransferase N-terminal" evidence="5">
    <location>
        <begin position="13"/>
        <end position="160"/>
    </location>
</feature>
<reference evidence="6 7" key="1">
    <citation type="submission" date="2024-02" db="EMBL/GenBank/DDBJ databases">
        <title>de novo genome assembly of Solanum bulbocastanum strain 11H21.</title>
        <authorList>
            <person name="Hosaka A.J."/>
        </authorList>
    </citation>
    <scope>NUCLEOTIDE SEQUENCE [LARGE SCALE GENOMIC DNA]</scope>
    <source>
        <tissue evidence="6">Young leaves</tissue>
    </source>
</reference>
<dbReference type="Proteomes" id="UP001371456">
    <property type="component" value="Unassembled WGS sequence"/>
</dbReference>
<keyword evidence="3" id="KW-0808">Transferase</keyword>
<name>A0AAN8YHR3_SOLBU</name>
<dbReference type="FunFam" id="3.40.50.2000:FF:000027">
    <property type="entry name" value="Glycosyltransferase"/>
    <property type="match status" value="1"/>
</dbReference>
<evidence type="ECO:0000256" key="4">
    <source>
        <dbReference type="SAM" id="Phobius"/>
    </source>
</evidence>
<dbReference type="EMBL" id="JBANQN010000003">
    <property type="protein sequence ID" value="KAK6794034.1"/>
    <property type="molecule type" value="Genomic_DNA"/>
</dbReference>
<evidence type="ECO:0000313" key="6">
    <source>
        <dbReference type="EMBL" id="KAK6794034.1"/>
    </source>
</evidence>
<evidence type="ECO:0000256" key="3">
    <source>
        <dbReference type="ARBA" id="ARBA00022679"/>
    </source>
</evidence>
<comment type="similarity">
    <text evidence="1">Belongs to the UDP-glycosyltransferase family.</text>
</comment>
<dbReference type="Pfam" id="PF26168">
    <property type="entry name" value="Glyco_transf_N"/>
    <property type="match status" value="1"/>
</dbReference>
<dbReference type="FunFam" id="3.40.50.2000:FF:000065">
    <property type="entry name" value="Glycosyltransferase"/>
    <property type="match status" value="1"/>
</dbReference>
<keyword evidence="2" id="KW-0328">Glycosyltransferase</keyword>
<proteinExistence type="inferred from homology"/>